<sequence length="231" mass="27352">MTTFYDWLKQGNTMIPNQLFNHYADLNLNSDEFVLITYLLSRLTQGESVDELEFASSQLGWPRPKLMDVVNSLMTKKYLSLELKPNPDGKQTDHFSLRPLFETINDRFFESTNSMKEDARYHESQNLVASFETEFGRPLSPIELEKLSNWINKDQFKADLIKIALREAVIHQALSFNYIDRILLNWRKKNIQTVMQAEKEIYQFQEKMQQKQQPNHEFPEINIPKIDWNRG</sequence>
<dbReference type="EMBL" id="FOEN01000001">
    <property type="protein sequence ID" value="SEP64530.1"/>
    <property type="molecule type" value="Genomic_DNA"/>
</dbReference>
<dbReference type="Pfam" id="PF07261">
    <property type="entry name" value="DnaB_2"/>
    <property type="match status" value="1"/>
</dbReference>
<evidence type="ECO:0000256" key="2">
    <source>
        <dbReference type="SAM" id="MobiDB-lite"/>
    </source>
</evidence>
<dbReference type="Proteomes" id="UP000198833">
    <property type="component" value="Unassembled WGS sequence"/>
</dbReference>
<dbReference type="STRING" id="89093.SAMN04488558_101259"/>
<dbReference type="InterPro" id="IPR053162">
    <property type="entry name" value="DnaD"/>
</dbReference>
<dbReference type="Gene3D" id="1.10.10.10">
    <property type="entry name" value="Winged helix-like DNA-binding domain superfamily/Winged helix DNA-binding domain"/>
    <property type="match status" value="1"/>
</dbReference>
<protein>
    <submittedName>
        <fullName evidence="5">DNA replication protein DnaD</fullName>
    </submittedName>
</protein>
<dbReference type="NCBIfam" id="TIGR01446">
    <property type="entry name" value="DnaD_dom"/>
    <property type="match status" value="1"/>
</dbReference>
<comment type="similarity">
    <text evidence="1">Belongs to the DnaB/DnaD family.</text>
</comment>
<feature type="domain" description="DnaD N-terminal" evidence="4">
    <location>
        <begin position="15"/>
        <end position="112"/>
    </location>
</feature>
<dbReference type="OrthoDB" id="9770238at2"/>
<dbReference type="Pfam" id="PF21984">
    <property type="entry name" value="DnaD_N"/>
    <property type="match status" value="1"/>
</dbReference>
<name>A0A1H8ZJD0_9LACT</name>
<proteinExistence type="inferred from homology"/>
<evidence type="ECO:0000313" key="5">
    <source>
        <dbReference type="EMBL" id="SEP64530.1"/>
    </source>
</evidence>
<dbReference type="InterPro" id="IPR006343">
    <property type="entry name" value="DnaB/C_C"/>
</dbReference>
<dbReference type="SUPFAM" id="SSF158499">
    <property type="entry name" value="DnaD domain-like"/>
    <property type="match status" value="1"/>
</dbReference>
<dbReference type="InterPro" id="IPR034829">
    <property type="entry name" value="DnaD-like_sf"/>
</dbReference>
<evidence type="ECO:0000259" key="3">
    <source>
        <dbReference type="Pfam" id="PF07261"/>
    </source>
</evidence>
<gene>
    <name evidence="5" type="ORF">SAMN04488558_101259</name>
</gene>
<dbReference type="InterPro" id="IPR053843">
    <property type="entry name" value="DnaD_N"/>
</dbReference>
<dbReference type="InterPro" id="IPR036388">
    <property type="entry name" value="WH-like_DNA-bd_sf"/>
</dbReference>
<reference evidence="5 6" key="1">
    <citation type="submission" date="2016-10" db="EMBL/GenBank/DDBJ databases">
        <authorList>
            <person name="de Groot N.N."/>
        </authorList>
    </citation>
    <scope>NUCLEOTIDE SEQUENCE [LARGE SCALE GENOMIC DNA]</scope>
    <source>
        <strain evidence="5 6">DSM 15695</strain>
    </source>
</reference>
<dbReference type="PANTHER" id="PTHR37293:SF6">
    <property type="entry name" value="DNA REPLICATION PROTEIN DNAD"/>
    <property type="match status" value="1"/>
</dbReference>
<evidence type="ECO:0000313" key="6">
    <source>
        <dbReference type="Proteomes" id="UP000198833"/>
    </source>
</evidence>
<dbReference type="PANTHER" id="PTHR37293">
    <property type="entry name" value="PHAGE REPLICATION PROTEIN-RELATED"/>
    <property type="match status" value="1"/>
</dbReference>
<dbReference type="Gene3D" id="1.10.10.630">
    <property type="entry name" value="DnaD domain-like"/>
    <property type="match status" value="1"/>
</dbReference>
<feature type="region of interest" description="Disordered" evidence="2">
    <location>
        <begin position="209"/>
        <end position="231"/>
    </location>
</feature>
<feature type="domain" description="DnaB/C C-terminal" evidence="3">
    <location>
        <begin position="130"/>
        <end position="200"/>
    </location>
</feature>
<dbReference type="RefSeq" id="WP_092569981.1">
    <property type="nucleotide sequence ID" value="NZ_CALUDV010000002.1"/>
</dbReference>
<evidence type="ECO:0000256" key="1">
    <source>
        <dbReference type="ARBA" id="ARBA00093462"/>
    </source>
</evidence>
<accession>A0A1H8ZJD0</accession>
<evidence type="ECO:0000259" key="4">
    <source>
        <dbReference type="Pfam" id="PF21984"/>
    </source>
</evidence>
<organism evidence="5 6">
    <name type="scientific">Ignavigranum ruoffiae</name>
    <dbReference type="NCBI Taxonomy" id="89093"/>
    <lineage>
        <taxon>Bacteria</taxon>
        <taxon>Bacillati</taxon>
        <taxon>Bacillota</taxon>
        <taxon>Bacilli</taxon>
        <taxon>Lactobacillales</taxon>
        <taxon>Aerococcaceae</taxon>
        <taxon>Ignavigranum</taxon>
    </lineage>
</organism>
<keyword evidence="6" id="KW-1185">Reference proteome</keyword>
<dbReference type="AlphaFoldDB" id="A0A1H8ZJD0"/>